<dbReference type="Pfam" id="PF00135">
    <property type="entry name" value="COesterase"/>
    <property type="match status" value="1"/>
</dbReference>
<dbReference type="VEuPathDB" id="VectorBase:CPIJ007141"/>
<dbReference type="VEuPathDB" id="VectorBase:CQUJHB012571"/>
<dbReference type="InParanoid" id="B0WIU4"/>
<dbReference type="HOGENOM" id="CLU_006586_13_2_1"/>
<dbReference type="Proteomes" id="UP000002320">
    <property type="component" value="Unassembled WGS sequence"/>
</dbReference>
<feature type="chain" id="PRO_5011408070" evidence="2">
    <location>
        <begin position="28"/>
        <end position="428"/>
    </location>
</feature>
<evidence type="ECO:0000259" key="3">
    <source>
        <dbReference type="Pfam" id="PF00135"/>
    </source>
</evidence>
<dbReference type="Gene3D" id="3.40.50.1820">
    <property type="entry name" value="alpha/beta hydrolase"/>
    <property type="match status" value="1"/>
</dbReference>
<evidence type="ECO:0000256" key="1">
    <source>
        <dbReference type="ARBA" id="ARBA00023180"/>
    </source>
</evidence>
<gene>
    <name evidence="5" type="primary">6038934</name>
    <name evidence="4" type="ORF">CpipJ_CPIJ007141</name>
</gene>
<dbReference type="SUPFAM" id="SSF53474">
    <property type="entry name" value="alpha/beta-Hydrolases"/>
    <property type="match status" value="1"/>
</dbReference>
<keyword evidence="6" id="KW-1185">Reference proteome</keyword>
<reference evidence="4" key="1">
    <citation type="submission" date="2007-03" db="EMBL/GenBank/DDBJ databases">
        <title>Annotation of Culex pipiens quinquefasciatus.</title>
        <authorList>
            <consortium name="The Broad Institute Genome Sequencing Platform"/>
            <person name="Atkinson P.W."/>
            <person name="Hemingway J."/>
            <person name="Christensen B.M."/>
            <person name="Higgs S."/>
            <person name="Kodira C."/>
            <person name="Hannick L."/>
            <person name="Megy K."/>
            <person name="O'Leary S."/>
            <person name="Pearson M."/>
            <person name="Haas B.J."/>
            <person name="Mauceli E."/>
            <person name="Wortman J.R."/>
            <person name="Lee N.H."/>
            <person name="Guigo R."/>
            <person name="Stanke M."/>
            <person name="Alvarado L."/>
            <person name="Amedeo P."/>
            <person name="Antoine C.H."/>
            <person name="Arensburger P."/>
            <person name="Bidwell S.L."/>
            <person name="Crawford M."/>
            <person name="Camaro F."/>
            <person name="Devon K."/>
            <person name="Engels R."/>
            <person name="Hammond M."/>
            <person name="Howarth C."/>
            <person name="Koehrsen M."/>
            <person name="Lawson D."/>
            <person name="Montgomery P."/>
            <person name="Nene V."/>
            <person name="Nusbaum C."/>
            <person name="Puiu D."/>
            <person name="Romero-Severson J."/>
            <person name="Severson D.W."/>
            <person name="Shumway M."/>
            <person name="Sisk P."/>
            <person name="Stolte C."/>
            <person name="Zeng Q."/>
            <person name="Eisenstadt E."/>
            <person name="Fraser-Liggett C."/>
            <person name="Strausberg R."/>
            <person name="Galagan J."/>
            <person name="Birren B."/>
            <person name="Collins F.H."/>
        </authorList>
    </citation>
    <scope>NUCLEOTIDE SEQUENCE [LARGE SCALE GENOMIC DNA]</scope>
    <source>
        <strain evidence="4">JHB</strain>
    </source>
</reference>
<evidence type="ECO:0000313" key="4">
    <source>
        <dbReference type="EMBL" id="EDS28757.1"/>
    </source>
</evidence>
<dbReference type="AlphaFoldDB" id="B0WIU4"/>
<sequence>MGSRGVLGVKMILQVVVIAIFARLPHAISESLCSVACFPNPAVKIRDGCVCGTIMPGLDGDAFEAFLGIPYAKPPVNELRFANPVRNDPWRGIYNASFPRDMCIQMNDFAPRPVVQGVEDCLYLNVYRPKTLRNPLPVMVFIHGGGYLAGSSHPDQFGPERFMDTRQVILVTFQYRLGAFGFLSTNDLAAPGNYGLKDQSLALGWVQRNIRAFDGAPDEVTLFGQSSGGSSVQLHMMSPLSKGLFGRAISMSGSALARWNDPPVDPLSLVERQAEVAGVEDADTMDSWELVEALRKVDAVKLTESRSRLKSWNNYPIVLYTPVVEKVHEGAFMSEDPRELWRDGLYESVPWMTGYLPNDGAVIALGLISNHNMVSEFIEQQKELLPSFGLNRSYDDLISRFFDDLPIDSANADRMIKLTTEGTSSSQC</sequence>
<dbReference type="KEGG" id="cqu:CpipJ_CPIJ007141"/>
<dbReference type="PANTHER" id="PTHR11559">
    <property type="entry name" value="CARBOXYLESTERASE"/>
    <property type="match status" value="1"/>
</dbReference>
<dbReference type="PROSITE" id="PS00941">
    <property type="entry name" value="CARBOXYLESTERASE_B_2"/>
    <property type="match status" value="1"/>
</dbReference>
<keyword evidence="1" id="KW-0325">Glycoprotein</keyword>
<protein>
    <submittedName>
        <fullName evidence="4">Esterase FE4</fullName>
    </submittedName>
</protein>
<feature type="domain" description="Carboxylesterase type B" evidence="3">
    <location>
        <begin position="40"/>
        <end position="386"/>
    </location>
</feature>
<dbReference type="STRING" id="7176.B0WIU4"/>
<dbReference type="eggNOG" id="KOG1516">
    <property type="taxonomic scope" value="Eukaryota"/>
</dbReference>
<dbReference type="OrthoDB" id="19653at2759"/>
<evidence type="ECO:0000256" key="2">
    <source>
        <dbReference type="SAM" id="SignalP"/>
    </source>
</evidence>
<keyword evidence="2" id="KW-0732">Signal</keyword>
<dbReference type="EnsemblMetazoa" id="CPIJ007141-RA">
    <property type="protein sequence ID" value="CPIJ007141-PA"/>
    <property type="gene ID" value="CPIJ007141"/>
</dbReference>
<dbReference type="InterPro" id="IPR019819">
    <property type="entry name" value="Carboxylesterase_B_CS"/>
</dbReference>
<name>B0WIU4_CULQU</name>
<dbReference type="InterPro" id="IPR029058">
    <property type="entry name" value="AB_hydrolase_fold"/>
</dbReference>
<evidence type="ECO:0000313" key="6">
    <source>
        <dbReference type="Proteomes" id="UP000002320"/>
    </source>
</evidence>
<dbReference type="OMA" id="RNMNEDW"/>
<feature type="signal peptide" evidence="2">
    <location>
        <begin position="1"/>
        <end position="27"/>
    </location>
</feature>
<proteinExistence type="predicted"/>
<evidence type="ECO:0000313" key="5">
    <source>
        <dbReference type="EnsemblMetazoa" id="CPIJ007141-PA"/>
    </source>
</evidence>
<dbReference type="InterPro" id="IPR050309">
    <property type="entry name" value="Type-B_Carboxylest/Lipase"/>
</dbReference>
<accession>B0WIU4</accession>
<reference evidence="5" key="2">
    <citation type="submission" date="2021-02" db="UniProtKB">
        <authorList>
            <consortium name="EnsemblMetazoa"/>
        </authorList>
    </citation>
    <scope>IDENTIFICATION</scope>
    <source>
        <strain evidence="5">JHB</strain>
    </source>
</reference>
<dbReference type="InterPro" id="IPR002018">
    <property type="entry name" value="CarbesteraseB"/>
</dbReference>
<organism>
    <name type="scientific">Culex quinquefasciatus</name>
    <name type="common">Southern house mosquito</name>
    <name type="synonym">Culex pungens</name>
    <dbReference type="NCBI Taxonomy" id="7176"/>
    <lineage>
        <taxon>Eukaryota</taxon>
        <taxon>Metazoa</taxon>
        <taxon>Ecdysozoa</taxon>
        <taxon>Arthropoda</taxon>
        <taxon>Hexapoda</taxon>
        <taxon>Insecta</taxon>
        <taxon>Pterygota</taxon>
        <taxon>Neoptera</taxon>
        <taxon>Endopterygota</taxon>
        <taxon>Diptera</taxon>
        <taxon>Nematocera</taxon>
        <taxon>Culicoidea</taxon>
        <taxon>Culicidae</taxon>
        <taxon>Culicinae</taxon>
        <taxon>Culicini</taxon>
        <taxon>Culex</taxon>
        <taxon>Culex</taxon>
    </lineage>
</organism>
<dbReference type="EMBL" id="DS231952">
    <property type="protein sequence ID" value="EDS28757.1"/>
    <property type="molecule type" value="Genomic_DNA"/>
</dbReference>